<organism evidence="9 10">
    <name type="scientific">Hibiscus sabdariffa</name>
    <name type="common">roselle</name>
    <dbReference type="NCBI Taxonomy" id="183260"/>
    <lineage>
        <taxon>Eukaryota</taxon>
        <taxon>Viridiplantae</taxon>
        <taxon>Streptophyta</taxon>
        <taxon>Embryophyta</taxon>
        <taxon>Tracheophyta</taxon>
        <taxon>Spermatophyta</taxon>
        <taxon>Magnoliopsida</taxon>
        <taxon>eudicotyledons</taxon>
        <taxon>Gunneridae</taxon>
        <taxon>Pentapetalae</taxon>
        <taxon>rosids</taxon>
        <taxon>malvids</taxon>
        <taxon>Malvales</taxon>
        <taxon>Malvaceae</taxon>
        <taxon>Malvoideae</taxon>
        <taxon>Hibiscus</taxon>
    </lineage>
</organism>
<dbReference type="InterPro" id="IPR036397">
    <property type="entry name" value="RNaseH_sf"/>
</dbReference>
<dbReference type="InterPro" id="IPR012337">
    <property type="entry name" value="RNaseH-like_sf"/>
</dbReference>
<keyword evidence="5" id="KW-0378">Hydrolase</keyword>
<evidence type="ECO:0000256" key="1">
    <source>
        <dbReference type="ARBA" id="ARBA00022679"/>
    </source>
</evidence>
<accession>A0ABR2EL97</accession>
<keyword evidence="10" id="KW-1185">Reference proteome</keyword>
<dbReference type="InterPro" id="IPR041588">
    <property type="entry name" value="Integrase_H2C2"/>
</dbReference>
<keyword evidence="6" id="KW-0695">RNA-directed DNA polymerase</keyword>
<dbReference type="InterPro" id="IPR041373">
    <property type="entry name" value="RT_RNaseH"/>
</dbReference>
<feature type="chain" id="PRO_5047049051" description="Integrase catalytic domain-containing protein" evidence="7">
    <location>
        <begin position="19"/>
        <end position="388"/>
    </location>
</feature>
<keyword evidence="4" id="KW-0255">Endonuclease</keyword>
<evidence type="ECO:0000256" key="4">
    <source>
        <dbReference type="ARBA" id="ARBA00022759"/>
    </source>
</evidence>
<sequence>MFLAVVFALKIWRHYLYGEKCYIYNDHKSWKYLLTQKELNLRQRRWLKLLKEYDCQIEYHPGKANVVADALSRKDGVLCFRGRYCVPDDDQLKQTILREAHSSPYAMHPVDDKMYQNLKERYRWAGMKKDIPNYVARIPEWKWERITMDFVIGLPLTPSKKDSVWVIVDRLTKLSHFIPVRSNYTVDKLAKLYISEIVRLHGVPLSIISDRDPKLTSRFWQALHDALAGKISCHSPSLLLITAIRRGSVWLRMRLYMGKSYADRRQKDIVFAIGDQVFLKVSPWKKVLRFGRKGKLSPRFIGPYRILERVGTVAYKLELPPQLSRIHNVFHVSMLRQYRPDPSHIIQVQDVELRPDLSFDEEPVQILDQDERILRNGRIPMVKVQWSN</sequence>
<dbReference type="Gene3D" id="1.10.340.70">
    <property type="match status" value="1"/>
</dbReference>
<evidence type="ECO:0000256" key="7">
    <source>
        <dbReference type="SAM" id="SignalP"/>
    </source>
</evidence>
<dbReference type="SUPFAM" id="SSF53098">
    <property type="entry name" value="Ribonuclease H-like"/>
    <property type="match status" value="1"/>
</dbReference>
<evidence type="ECO:0000256" key="5">
    <source>
        <dbReference type="ARBA" id="ARBA00022801"/>
    </source>
</evidence>
<evidence type="ECO:0000256" key="3">
    <source>
        <dbReference type="ARBA" id="ARBA00022722"/>
    </source>
</evidence>
<dbReference type="InterPro" id="IPR056924">
    <property type="entry name" value="SH3_Tf2-1"/>
</dbReference>
<keyword evidence="3" id="KW-0540">Nuclease</keyword>
<dbReference type="InterPro" id="IPR043502">
    <property type="entry name" value="DNA/RNA_pol_sf"/>
</dbReference>
<keyword evidence="2" id="KW-0548">Nucleotidyltransferase</keyword>
<evidence type="ECO:0000256" key="2">
    <source>
        <dbReference type="ARBA" id="ARBA00022695"/>
    </source>
</evidence>
<feature type="domain" description="Integrase catalytic" evidence="8">
    <location>
        <begin position="135"/>
        <end position="306"/>
    </location>
</feature>
<evidence type="ECO:0000259" key="8">
    <source>
        <dbReference type="PROSITE" id="PS50994"/>
    </source>
</evidence>
<dbReference type="Pfam" id="PF17921">
    <property type="entry name" value="Integrase_H2C2"/>
    <property type="match status" value="1"/>
</dbReference>
<reference evidence="9 10" key="1">
    <citation type="journal article" date="2024" name="G3 (Bethesda)">
        <title>Genome assembly of Hibiscus sabdariffa L. provides insights into metabolisms of medicinal natural products.</title>
        <authorList>
            <person name="Kim T."/>
        </authorList>
    </citation>
    <scope>NUCLEOTIDE SEQUENCE [LARGE SCALE GENOMIC DNA]</scope>
    <source>
        <strain evidence="9">TK-2024</strain>
        <tissue evidence="9">Old leaves</tissue>
    </source>
</reference>
<feature type="signal peptide" evidence="7">
    <location>
        <begin position="1"/>
        <end position="18"/>
    </location>
</feature>
<dbReference type="Pfam" id="PF17917">
    <property type="entry name" value="RT_RNaseH"/>
    <property type="match status" value="1"/>
</dbReference>
<dbReference type="InterPro" id="IPR001584">
    <property type="entry name" value="Integrase_cat-core"/>
</dbReference>
<evidence type="ECO:0000313" key="9">
    <source>
        <dbReference type="EMBL" id="KAK8562248.1"/>
    </source>
</evidence>
<dbReference type="Pfam" id="PF24626">
    <property type="entry name" value="SH3_Tf2-1"/>
    <property type="match status" value="1"/>
</dbReference>
<keyword evidence="1" id="KW-0808">Transferase</keyword>
<dbReference type="SUPFAM" id="SSF56672">
    <property type="entry name" value="DNA/RNA polymerases"/>
    <property type="match status" value="1"/>
</dbReference>
<keyword evidence="7" id="KW-0732">Signal</keyword>
<dbReference type="CDD" id="cd09274">
    <property type="entry name" value="RNase_HI_RT_Ty3"/>
    <property type="match status" value="1"/>
</dbReference>
<dbReference type="Proteomes" id="UP001472677">
    <property type="component" value="Unassembled WGS sequence"/>
</dbReference>
<evidence type="ECO:0000313" key="10">
    <source>
        <dbReference type="Proteomes" id="UP001472677"/>
    </source>
</evidence>
<dbReference type="Gene3D" id="3.30.420.10">
    <property type="entry name" value="Ribonuclease H-like superfamily/Ribonuclease H"/>
    <property type="match status" value="1"/>
</dbReference>
<dbReference type="PROSITE" id="PS50994">
    <property type="entry name" value="INTEGRASE"/>
    <property type="match status" value="1"/>
</dbReference>
<proteinExistence type="predicted"/>
<dbReference type="PANTHER" id="PTHR46148">
    <property type="entry name" value="CHROMO DOMAIN-CONTAINING PROTEIN"/>
    <property type="match status" value="1"/>
</dbReference>
<name>A0ABR2EL97_9ROSI</name>
<dbReference type="PANTHER" id="PTHR46148:SF44">
    <property type="entry name" value="GAG-POL POLYPROTEIN"/>
    <property type="match status" value="1"/>
</dbReference>
<comment type="caution">
    <text evidence="9">The sequence shown here is derived from an EMBL/GenBank/DDBJ whole genome shotgun (WGS) entry which is preliminary data.</text>
</comment>
<gene>
    <name evidence="9" type="ORF">V6N12_010334</name>
</gene>
<evidence type="ECO:0000256" key="6">
    <source>
        <dbReference type="ARBA" id="ARBA00022918"/>
    </source>
</evidence>
<dbReference type="EMBL" id="JBBPBM010000012">
    <property type="protein sequence ID" value="KAK8562248.1"/>
    <property type="molecule type" value="Genomic_DNA"/>
</dbReference>
<protein>
    <recommendedName>
        <fullName evidence="8">Integrase catalytic domain-containing protein</fullName>
    </recommendedName>
</protein>